<dbReference type="AlphaFoldDB" id="X6MKX1"/>
<keyword evidence="3" id="KW-1185">Reference proteome</keyword>
<organism evidence="2 3">
    <name type="scientific">Reticulomyxa filosa</name>
    <dbReference type="NCBI Taxonomy" id="46433"/>
    <lineage>
        <taxon>Eukaryota</taxon>
        <taxon>Sar</taxon>
        <taxon>Rhizaria</taxon>
        <taxon>Retaria</taxon>
        <taxon>Foraminifera</taxon>
        <taxon>Monothalamids</taxon>
        <taxon>Reticulomyxidae</taxon>
        <taxon>Reticulomyxa</taxon>
    </lineage>
</organism>
<accession>X6MKX1</accession>
<dbReference type="EMBL" id="ASPP01019877">
    <property type="protein sequence ID" value="ETO14663.1"/>
    <property type="molecule type" value="Genomic_DNA"/>
</dbReference>
<protein>
    <submittedName>
        <fullName evidence="2">Uncharacterized protein</fullName>
    </submittedName>
</protein>
<gene>
    <name evidence="2" type="ORF">RFI_22705</name>
</gene>
<reference evidence="2 3" key="1">
    <citation type="journal article" date="2013" name="Curr. Biol.">
        <title>The Genome of the Foraminiferan Reticulomyxa filosa.</title>
        <authorList>
            <person name="Glockner G."/>
            <person name="Hulsmann N."/>
            <person name="Schleicher M."/>
            <person name="Noegel A.A."/>
            <person name="Eichinger L."/>
            <person name="Gallinger C."/>
            <person name="Pawlowski J."/>
            <person name="Sierra R."/>
            <person name="Euteneuer U."/>
            <person name="Pillet L."/>
            <person name="Moustafa A."/>
            <person name="Platzer M."/>
            <person name="Groth M."/>
            <person name="Szafranski K."/>
            <person name="Schliwa M."/>
        </authorList>
    </citation>
    <scope>NUCLEOTIDE SEQUENCE [LARGE SCALE GENOMIC DNA]</scope>
</reference>
<name>X6MKX1_RETFI</name>
<feature type="non-terminal residue" evidence="2">
    <location>
        <position position="241"/>
    </location>
</feature>
<evidence type="ECO:0000313" key="3">
    <source>
        <dbReference type="Proteomes" id="UP000023152"/>
    </source>
</evidence>
<proteinExistence type="predicted"/>
<evidence type="ECO:0000256" key="1">
    <source>
        <dbReference type="SAM" id="MobiDB-lite"/>
    </source>
</evidence>
<evidence type="ECO:0000313" key="2">
    <source>
        <dbReference type="EMBL" id="ETO14663.1"/>
    </source>
</evidence>
<feature type="compositionally biased region" description="Basic and acidic residues" evidence="1">
    <location>
        <begin position="130"/>
        <end position="151"/>
    </location>
</feature>
<dbReference type="Proteomes" id="UP000023152">
    <property type="component" value="Unassembled WGS sequence"/>
</dbReference>
<sequence>MAHGNEESGIGRVLQENWNNRRPYTRPIGVPDKAEQRKKEGKKLEFKFVLSEKQFNQCCMPDVLFVINQQLMEKIRGTFRVEGLQLIVSLANGKRDLAEAISIIEKHIGEMQWMDQWRHTSMVMQSPFSEHSRERQHANAEHDSKESSRDKPHVFAGYVRMASPITISRNSRAMQSNLVQNQSSLLSHTQKPALYNKMRGMTIAGGVYDDPDSTIAIGDDVKSDEHDDLSVLGNEWHDYDE</sequence>
<feature type="region of interest" description="Disordered" evidence="1">
    <location>
        <begin position="125"/>
        <end position="151"/>
    </location>
</feature>
<comment type="caution">
    <text evidence="2">The sequence shown here is derived from an EMBL/GenBank/DDBJ whole genome shotgun (WGS) entry which is preliminary data.</text>
</comment>